<evidence type="ECO:0000256" key="3">
    <source>
        <dbReference type="ARBA" id="ARBA00008917"/>
    </source>
</evidence>
<evidence type="ECO:0000256" key="8">
    <source>
        <dbReference type="RuleBase" id="RU363059"/>
    </source>
</evidence>
<evidence type="ECO:0000256" key="6">
    <source>
        <dbReference type="ARBA" id="ARBA00022989"/>
    </source>
</evidence>
<reference evidence="9" key="1">
    <citation type="submission" date="2021-01" db="EMBL/GenBank/DDBJ databases">
        <authorList>
            <person name="Eckstrom K.M.E."/>
        </authorList>
    </citation>
    <scope>NUCLEOTIDE SEQUENCE</scope>
    <source>
        <strain evidence="9">UVCC 0001</strain>
    </source>
</reference>
<comment type="similarity">
    <text evidence="3 8">Belongs to the derlin family.</text>
</comment>
<evidence type="ECO:0000256" key="5">
    <source>
        <dbReference type="ARBA" id="ARBA00022824"/>
    </source>
</evidence>
<comment type="subcellular location">
    <subcellularLocation>
        <location evidence="2 8">Endoplasmic reticulum membrane</location>
        <topology evidence="2 8">Multi-pass membrane protein</topology>
    </subcellularLocation>
</comment>
<dbReference type="AlphaFoldDB" id="A0AAD9IHR5"/>
<feature type="transmembrane region" description="Helical" evidence="8">
    <location>
        <begin position="7"/>
        <end position="33"/>
    </location>
</feature>
<evidence type="ECO:0000256" key="2">
    <source>
        <dbReference type="ARBA" id="ARBA00004477"/>
    </source>
</evidence>
<name>A0AAD9IHR5_PROWI</name>
<evidence type="ECO:0000256" key="7">
    <source>
        <dbReference type="ARBA" id="ARBA00023136"/>
    </source>
</evidence>
<accession>A0AAD9IHR5</accession>
<dbReference type="InterPro" id="IPR035952">
    <property type="entry name" value="Rhomboid-like_sf"/>
</dbReference>
<evidence type="ECO:0000256" key="1">
    <source>
        <dbReference type="ARBA" id="ARBA00003292"/>
    </source>
</evidence>
<dbReference type="GO" id="GO:0006950">
    <property type="term" value="P:response to stress"/>
    <property type="evidence" value="ECO:0007669"/>
    <property type="project" value="UniProtKB-ARBA"/>
</dbReference>
<keyword evidence="6 8" id="KW-1133">Transmembrane helix</keyword>
<comment type="caution">
    <text evidence="9">The sequence shown here is derived from an EMBL/GenBank/DDBJ whole genome shotgun (WGS) entry which is preliminary data.</text>
</comment>
<keyword evidence="10" id="KW-1185">Reference proteome</keyword>
<gene>
    <name evidence="9" type="ORF">QBZ16_004651</name>
</gene>
<evidence type="ECO:0000313" key="9">
    <source>
        <dbReference type="EMBL" id="KAK2077803.1"/>
    </source>
</evidence>
<sequence>MAGPLDFYWALPPITRTLLTAFLITGLGSLISMDPLRQMYLQWGLVLGRFPPQLWRLVLCFAFLGTPSLGFLFHLVWLIQYGAQYERAKFPASVADAVVMIAFGMGAIAALDAAFPWARLGFHGVSLLYYLIYGWSRTHGSQQVSFMGLINLPGQYLPFLFVVMDLVQGASIAAPLLGIAAGHL</sequence>
<dbReference type="EMBL" id="JASFZW010000006">
    <property type="protein sequence ID" value="KAK2077803.1"/>
    <property type="molecule type" value="Genomic_DNA"/>
</dbReference>
<feature type="transmembrane region" description="Helical" evidence="8">
    <location>
        <begin position="53"/>
        <end position="78"/>
    </location>
</feature>
<dbReference type="SUPFAM" id="SSF144091">
    <property type="entry name" value="Rhomboid-like"/>
    <property type="match status" value="1"/>
</dbReference>
<feature type="transmembrane region" description="Helical" evidence="8">
    <location>
        <begin position="90"/>
        <end position="111"/>
    </location>
</feature>
<evidence type="ECO:0000256" key="4">
    <source>
        <dbReference type="ARBA" id="ARBA00022692"/>
    </source>
</evidence>
<dbReference type="GO" id="GO:0005789">
    <property type="term" value="C:endoplasmic reticulum membrane"/>
    <property type="evidence" value="ECO:0007669"/>
    <property type="project" value="UniProtKB-SubCell"/>
</dbReference>
<comment type="function">
    <text evidence="8">May be involved in the degradation of misfolded endoplasmic reticulum (ER) luminal proteins.</text>
</comment>
<comment type="function">
    <text evidence="1">May be involved in the degradation process of specific misfolded endoplasmic reticulum (ER) luminal proteins.</text>
</comment>
<feature type="transmembrane region" description="Helical" evidence="8">
    <location>
        <begin position="156"/>
        <end position="181"/>
    </location>
</feature>
<dbReference type="Pfam" id="PF04511">
    <property type="entry name" value="DER1"/>
    <property type="match status" value="1"/>
</dbReference>
<proteinExistence type="inferred from homology"/>
<dbReference type="PANTHER" id="PTHR11009">
    <property type="entry name" value="DER1-LIKE PROTEIN, DERLIN"/>
    <property type="match status" value="1"/>
</dbReference>
<keyword evidence="7 8" id="KW-0472">Membrane</keyword>
<protein>
    <recommendedName>
        <fullName evidence="8">Derlin</fullName>
    </recommendedName>
</protein>
<dbReference type="Proteomes" id="UP001255856">
    <property type="component" value="Unassembled WGS sequence"/>
</dbReference>
<evidence type="ECO:0000313" key="10">
    <source>
        <dbReference type="Proteomes" id="UP001255856"/>
    </source>
</evidence>
<dbReference type="InterPro" id="IPR007599">
    <property type="entry name" value="DER1"/>
</dbReference>
<keyword evidence="4 8" id="KW-0812">Transmembrane</keyword>
<organism evidence="9 10">
    <name type="scientific">Prototheca wickerhamii</name>
    <dbReference type="NCBI Taxonomy" id="3111"/>
    <lineage>
        <taxon>Eukaryota</taxon>
        <taxon>Viridiplantae</taxon>
        <taxon>Chlorophyta</taxon>
        <taxon>core chlorophytes</taxon>
        <taxon>Trebouxiophyceae</taxon>
        <taxon>Chlorellales</taxon>
        <taxon>Chlorellaceae</taxon>
        <taxon>Prototheca</taxon>
    </lineage>
</organism>
<keyword evidence="5 8" id="KW-0256">Endoplasmic reticulum</keyword>
<feature type="transmembrane region" description="Helical" evidence="8">
    <location>
        <begin position="117"/>
        <end position="135"/>
    </location>
</feature>